<dbReference type="AlphaFoldDB" id="A0A1G9VX00"/>
<evidence type="ECO:0000256" key="1">
    <source>
        <dbReference type="SAM" id="MobiDB-lite"/>
    </source>
</evidence>
<accession>A0A1G9VX00</accession>
<dbReference type="GeneID" id="40831203"/>
<protein>
    <submittedName>
        <fullName evidence="2">ERF superfamily protein</fullName>
    </submittedName>
</protein>
<dbReference type="EMBL" id="FNHI01000013">
    <property type="protein sequence ID" value="SDM76447.1"/>
    <property type="molecule type" value="Genomic_DNA"/>
</dbReference>
<feature type="compositionally biased region" description="Pro residues" evidence="1">
    <location>
        <begin position="20"/>
        <end position="43"/>
    </location>
</feature>
<proteinExistence type="predicted"/>
<keyword evidence="3" id="KW-1185">Reference proteome</keyword>
<sequence length="260" mass="28007">MTSLTERAEQHANGSTPEPEAGPAPTYTPAPLPDPGIPEPGPDGPEKVPVWVAWSRVMGEVRGIDKGDWYGRPGERGSYQFRGVDSALNAFGPACRLHGVLVLPVHVETAYRDVKTSGGKPSRECTVTVTYRIIGPTGDSIEVQSAGESMDNADKGTAKALSTSLRSLLFLGGLVPTNDTDPDATNIERGDEPAVRSAADYRDEIVDPRTSPGRLEQISYELRNARMLHVKVENEHGDEETLDALGMRHYTERTKGGASS</sequence>
<dbReference type="RefSeq" id="WP_244292045.1">
    <property type="nucleotide sequence ID" value="NZ_FNHI01000013.1"/>
</dbReference>
<organism evidence="2 3">
    <name type="scientific">Streptomyces wuyuanensis</name>
    <dbReference type="NCBI Taxonomy" id="1196353"/>
    <lineage>
        <taxon>Bacteria</taxon>
        <taxon>Bacillati</taxon>
        <taxon>Actinomycetota</taxon>
        <taxon>Actinomycetes</taxon>
        <taxon>Kitasatosporales</taxon>
        <taxon>Streptomycetaceae</taxon>
        <taxon>Streptomyces</taxon>
    </lineage>
</organism>
<dbReference type="Proteomes" id="UP000199063">
    <property type="component" value="Unassembled WGS sequence"/>
</dbReference>
<dbReference type="InterPro" id="IPR007499">
    <property type="entry name" value="ERF_bacteria_virus"/>
</dbReference>
<feature type="compositionally biased region" description="Basic and acidic residues" evidence="1">
    <location>
        <begin position="1"/>
        <end position="10"/>
    </location>
</feature>
<feature type="region of interest" description="Disordered" evidence="1">
    <location>
        <begin position="1"/>
        <end position="48"/>
    </location>
</feature>
<dbReference type="STRING" id="1196353.SAMN05444921_11316"/>
<evidence type="ECO:0000313" key="3">
    <source>
        <dbReference type="Proteomes" id="UP000199063"/>
    </source>
</evidence>
<name>A0A1G9VX00_9ACTN</name>
<reference evidence="3" key="1">
    <citation type="submission" date="2016-10" db="EMBL/GenBank/DDBJ databases">
        <authorList>
            <person name="Varghese N."/>
            <person name="Submissions S."/>
        </authorList>
    </citation>
    <scope>NUCLEOTIDE SEQUENCE [LARGE SCALE GENOMIC DNA]</scope>
    <source>
        <strain evidence="3">CGMCC 4.7042</strain>
    </source>
</reference>
<dbReference type="Pfam" id="PF04404">
    <property type="entry name" value="ERF"/>
    <property type="match status" value="1"/>
</dbReference>
<gene>
    <name evidence="2" type="ORF">SAMN05444921_11316</name>
</gene>
<evidence type="ECO:0000313" key="2">
    <source>
        <dbReference type="EMBL" id="SDM76447.1"/>
    </source>
</evidence>